<evidence type="ECO:0000313" key="14">
    <source>
        <dbReference type="Proteomes" id="UP000030764"/>
    </source>
</evidence>
<evidence type="ECO:0000256" key="10">
    <source>
        <dbReference type="SAM" id="Phobius"/>
    </source>
</evidence>
<proteinExistence type="predicted"/>
<dbReference type="PANTHER" id="PTHR46925:SF2">
    <property type="entry name" value="G-PROTEIN COUPLED RECEPTOR TKR-1-RELATED"/>
    <property type="match status" value="1"/>
</dbReference>
<dbReference type="Pfam" id="PF00001">
    <property type="entry name" value="7tm_1"/>
    <property type="match status" value="1"/>
</dbReference>
<dbReference type="Proteomes" id="UP000030758">
    <property type="component" value="Unassembled WGS sequence"/>
</dbReference>
<evidence type="ECO:0000256" key="8">
    <source>
        <dbReference type="ARBA" id="ARBA00023224"/>
    </source>
</evidence>
<dbReference type="EMBL" id="KL367578">
    <property type="protein sequence ID" value="KFD63225.1"/>
    <property type="molecule type" value="Genomic_DNA"/>
</dbReference>
<keyword evidence="6 10" id="KW-0472">Membrane</keyword>
<evidence type="ECO:0000256" key="4">
    <source>
        <dbReference type="ARBA" id="ARBA00022989"/>
    </source>
</evidence>
<evidence type="ECO:0000313" key="12">
    <source>
        <dbReference type="EMBL" id="KFD48005.1"/>
    </source>
</evidence>
<gene>
    <name evidence="12" type="ORF">M513_11133</name>
    <name evidence="13" type="ORF">M514_11133</name>
</gene>
<keyword evidence="5" id="KW-0297">G-protein coupled receptor</keyword>
<dbReference type="PANTHER" id="PTHR46925">
    <property type="entry name" value="G-PROTEIN COUPLED RECEPTOR TKR-1-RELATED"/>
    <property type="match status" value="1"/>
</dbReference>
<keyword evidence="7" id="KW-0675">Receptor</keyword>
<dbReference type="InterPro" id="IPR001681">
    <property type="entry name" value="Neurokn_rcpt"/>
</dbReference>
<evidence type="ECO:0000256" key="2">
    <source>
        <dbReference type="ARBA" id="ARBA00022475"/>
    </source>
</evidence>
<feature type="compositionally biased region" description="Basic and acidic residues" evidence="9">
    <location>
        <begin position="159"/>
        <end position="170"/>
    </location>
</feature>
<dbReference type="AlphaFoldDB" id="A0A085N179"/>
<feature type="domain" description="G-protein coupled receptors family 1 profile" evidence="11">
    <location>
        <begin position="1"/>
        <end position="85"/>
    </location>
</feature>
<feature type="transmembrane region" description="Helical" evidence="10">
    <location>
        <begin position="66"/>
        <end position="88"/>
    </location>
</feature>
<evidence type="ECO:0000256" key="9">
    <source>
        <dbReference type="SAM" id="MobiDB-lite"/>
    </source>
</evidence>
<dbReference type="InterPro" id="IPR017452">
    <property type="entry name" value="GPCR_Rhodpsn_7TM"/>
</dbReference>
<dbReference type="GO" id="GO:0005886">
    <property type="term" value="C:plasma membrane"/>
    <property type="evidence" value="ECO:0007669"/>
    <property type="project" value="UniProtKB-SubCell"/>
</dbReference>
<evidence type="ECO:0000313" key="13">
    <source>
        <dbReference type="EMBL" id="KFD63225.1"/>
    </source>
</evidence>
<evidence type="ECO:0000256" key="1">
    <source>
        <dbReference type="ARBA" id="ARBA00004651"/>
    </source>
</evidence>
<evidence type="ECO:0000256" key="5">
    <source>
        <dbReference type="ARBA" id="ARBA00023040"/>
    </source>
</evidence>
<dbReference type="PRINTS" id="PR00237">
    <property type="entry name" value="GPCRRHODOPSN"/>
</dbReference>
<reference evidence="13 14" key="1">
    <citation type="journal article" date="2014" name="Nat. Genet.">
        <title>Genome and transcriptome of the porcine whipworm Trichuris suis.</title>
        <authorList>
            <person name="Jex A.R."/>
            <person name="Nejsum P."/>
            <person name="Schwarz E.M."/>
            <person name="Hu L."/>
            <person name="Young N.D."/>
            <person name="Hall R.S."/>
            <person name="Korhonen P.K."/>
            <person name="Liao S."/>
            <person name="Thamsborg S."/>
            <person name="Xia J."/>
            <person name="Xu P."/>
            <person name="Wang S."/>
            <person name="Scheerlinck J.P."/>
            <person name="Hofmann A."/>
            <person name="Sternberg P.W."/>
            <person name="Wang J."/>
            <person name="Gasser R.B."/>
        </authorList>
    </citation>
    <scope>NUCLEOTIDE SEQUENCE [LARGE SCALE GENOMIC DNA]</scope>
    <source>
        <strain evidence="13">DCEP-RM93F</strain>
        <strain evidence="12">DCEP-RM93M</strain>
    </source>
</reference>
<sequence>MGRALWGMNTIGEHRQEMQIRAKRKIVKMLTVVGTLFMICWLPYHIYFTFLMHIFAEMDFLVAQHVYMGMYWLAMSSTVVNPIVYCWMNSRFRAGFMYAFRWLPCVHMSEKDYYASGLYEGLRPPGRRSYCSRSTDYNGSLLGLSPRKSSAKRSSNASRRREDASEKFLPERASPNR</sequence>
<dbReference type="Gene3D" id="1.20.1070.10">
    <property type="entry name" value="Rhodopsin 7-helix transmembrane proteins"/>
    <property type="match status" value="1"/>
</dbReference>
<keyword evidence="4 10" id="KW-1133">Transmembrane helix</keyword>
<name>A0A085N179_9BILA</name>
<dbReference type="Proteomes" id="UP000030764">
    <property type="component" value="Unassembled WGS sequence"/>
</dbReference>
<feature type="region of interest" description="Disordered" evidence="9">
    <location>
        <begin position="138"/>
        <end position="177"/>
    </location>
</feature>
<accession>A0A085N179</accession>
<dbReference type="InterPro" id="IPR000276">
    <property type="entry name" value="GPCR_Rhodpsn"/>
</dbReference>
<dbReference type="SUPFAM" id="SSF81321">
    <property type="entry name" value="Family A G protein-coupled receptor-like"/>
    <property type="match status" value="1"/>
</dbReference>
<dbReference type="PROSITE" id="PS50262">
    <property type="entry name" value="G_PROTEIN_RECEP_F1_2"/>
    <property type="match status" value="1"/>
</dbReference>
<keyword evidence="3 10" id="KW-0812">Transmembrane</keyword>
<keyword evidence="14" id="KW-1185">Reference proteome</keyword>
<comment type="subcellular location">
    <subcellularLocation>
        <location evidence="1">Cell membrane</location>
        <topology evidence="1">Multi-pass membrane protein</topology>
    </subcellularLocation>
</comment>
<evidence type="ECO:0000256" key="3">
    <source>
        <dbReference type="ARBA" id="ARBA00022692"/>
    </source>
</evidence>
<keyword evidence="8" id="KW-0807">Transducer</keyword>
<evidence type="ECO:0000256" key="7">
    <source>
        <dbReference type="ARBA" id="ARBA00023170"/>
    </source>
</evidence>
<protein>
    <recommendedName>
        <fullName evidence="11">G-protein coupled receptors family 1 profile domain-containing protein</fullName>
    </recommendedName>
</protein>
<dbReference type="EMBL" id="KL363307">
    <property type="protein sequence ID" value="KFD48005.1"/>
    <property type="molecule type" value="Genomic_DNA"/>
</dbReference>
<organism evidence="13">
    <name type="scientific">Trichuris suis</name>
    <name type="common">pig whipworm</name>
    <dbReference type="NCBI Taxonomy" id="68888"/>
    <lineage>
        <taxon>Eukaryota</taxon>
        <taxon>Metazoa</taxon>
        <taxon>Ecdysozoa</taxon>
        <taxon>Nematoda</taxon>
        <taxon>Enoplea</taxon>
        <taxon>Dorylaimia</taxon>
        <taxon>Trichinellida</taxon>
        <taxon>Trichuridae</taxon>
        <taxon>Trichuris</taxon>
    </lineage>
</organism>
<evidence type="ECO:0000256" key="6">
    <source>
        <dbReference type="ARBA" id="ARBA00023136"/>
    </source>
</evidence>
<dbReference type="GO" id="GO:0004995">
    <property type="term" value="F:tachykinin receptor activity"/>
    <property type="evidence" value="ECO:0007669"/>
    <property type="project" value="InterPro"/>
</dbReference>
<evidence type="ECO:0000259" key="11">
    <source>
        <dbReference type="PROSITE" id="PS50262"/>
    </source>
</evidence>
<keyword evidence="2" id="KW-1003">Cell membrane</keyword>
<feature type="transmembrane region" description="Helical" evidence="10">
    <location>
        <begin position="26"/>
        <end position="46"/>
    </location>
</feature>